<sequence length="78" mass="8570">PHKEYEIRINRTVNGTRPDVSCVVNGTPILNSEIKPLGYTSLQRTKDFIKVHLRAKGSVNEQLNTKGGPGEAAILLNT</sequence>
<keyword evidence="2" id="KW-1185">Reference proteome</keyword>
<feature type="non-terminal residue" evidence="1">
    <location>
        <position position="1"/>
    </location>
</feature>
<evidence type="ECO:0000313" key="1">
    <source>
        <dbReference type="EMBL" id="CAG8700968.1"/>
    </source>
</evidence>
<dbReference type="EMBL" id="CAJVPZ010020529">
    <property type="protein sequence ID" value="CAG8700968.1"/>
    <property type="molecule type" value="Genomic_DNA"/>
</dbReference>
<dbReference type="Proteomes" id="UP000789396">
    <property type="component" value="Unassembled WGS sequence"/>
</dbReference>
<dbReference type="AlphaFoldDB" id="A0A9N9HQI8"/>
<gene>
    <name evidence="1" type="ORF">RFULGI_LOCUS10407</name>
</gene>
<dbReference type="OrthoDB" id="2440309at2759"/>
<proteinExistence type="predicted"/>
<feature type="non-terminal residue" evidence="1">
    <location>
        <position position="78"/>
    </location>
</feature>
<name>A0A9N9HQI8_9GLOM</name>
<comment type="caution">
    <text evidence="1">The sequence shown here is derived from an EMBL/GenBank/DDBJ whole genome shotgun (WGS) entry which is preliminary data.</text>
</comment>
<organism evidence="1 2">
    <name type="scientific">Racocetra fulgida</name>
    <dbReference type="NCBI Taxonomy" id="60492"/>
    <lineage>
        <taxon>Eukaryota</taxon>
        <taxon>Fungi</taxon>
        <taxon>Fungi incertae sedis</taxon>
        <taxon>Mucoromycota</taxon>
        <taxon>Glomeromycotina</taxon>
        <taxon>Glomeromycetes</taxon>
        <taxon>Diversisporales</taxon>
        <taxon>Gigasporaceae</taxon>
        <taxon>Racocetra</taxon>
    </lineage>
</organism>
<evidence type="ECO:0000313" key="2">
    <source>
        <dbReference type="Proteomes" id="UP000789396"/>
    </source>
</evidence>
<reference evidence="1" key="1">
    <citation type="submission" date="2021-06" db="EMBL/GenBank/DDBJ databases">
        <authorList>
            <person name="Kallberg Y."/>
            <person name="Tangrot J."/>
            <person name="Rosling A."/>
        </authorList>
    </citation>
    <scope>NUCLEOTIDE SEQUENCE</scope>
    <source>
        <strain evidence="1">IN212</strain>
    </source>
</reference>
<accession>A0A9N9HQI8</accession>
<protein>
    <submittedName>
        <fullName evidence="1">17619_t:CDS:1</fullName>
    </submittedName>
</protein>